<sequence>MNDCVFCTLLGTEIIVEDELARAFFDKYPVSKGHVLIVPKRHAASFFEATQEEIASVGVLLKKVKEQLDERFHPDGYNIGVNVGEVAGQSIFHWHVHVIPRYRGDVGSVRWHA</sequence>
<dbReference type="PROSITE" id="PS51084">
    <property type="entry name" value="HIT_2"/>
    <property type="match status" value="1"/>
</dbReference>
<evidence type="ECO:0000313" key="5">
    <source>
        <dbReference type="EMBL" id="TGE38583.1"/>
    </source>
</evidence>
<dbReference type="InterPro" id="IPR011146">
    <property type="entry name" value="HIT-like"/>
</dbReference>
<feature type="domain" description="HIT" evidence="4">
    <location>
        <begin position="1"/>
        <end position="108"/>
    </location>
</feature>
<evidence type="ECO:0000259" key="4">
    <source>
        <dbReference type="PROSITE" id="PS51084"/>
    </source>
</evidence>
<dbReference type="Gene3D" id="3.30.428.10">
    <property type="entry name" value="HIT-like"/>
    <property type="match status" value="1"/>
</dbReference>
<dbReference type="PANTHER" id="PTHR42997:SF1">
    <property type="entry name" value="AP-4-A PHOSPHORYLASE"/>
    <property type="match status" value="1"/>
</dbReference>
<evidence type="ECO:0000313" key="6">
    <source>
        <dbReference type="Proteomes" id="UP000298460"/>
    </source>
</evidence>
<keyword evidence="6" id="KW-1185">Reference proteome</keyword>
<feature type="active site" description="Tele-AMP-histidine intermediate" evidence="1">
    <location>
        <position position="95"/>
    </location>
</feature>
<dbReference type="RefSeq" id="WP_135546776.1">
    <property type="nucleotide sequence ID" value="NZ_SPQQ01000003.1"/>
</dbReference>
<dbReference type="InterPro" id="IPR036265">
    <property type="entry name" value="HIT-like_sf"/>
</dbReference>
<reference evidence="5 6" key="1">
    <citation type="submission" date="2019-03" db="EMBL/GenBank/DDBJ databases">
        <title>Draft Genome Sequence of Desulfosporosinus fructosivorans Strain 63.6F, Isolated from Marine Sediment in the Baltic Sea.</title>
        <authorList>
            <person name="Hausmann B."/>
            <person name="Vandieken V."/>
            <person name="Pjevac P."/>
            <person name="Schreck K."/>
            <person name="Herbold C.W."/>
            <person name="Loy A."/>
        </authorList>
    </citation>
    <scope>NUCLEOTIDE SEQUENCE [LARGE SCALE GENOMIC DNA]</scope>
    <source>
        <strain evidence="5 6">63.6F</strain>
    </source>
</reference>
<evidence type="ECO:0000256" key="2">
    <source>
        <dbReference type="PIRSR" id="PIRSR601310-3"/>
    </source>
</evidence>
<dbReference type="EMBL" id="SPQQ01000003">
    <property type="protein sequence ID" value="TGE38583.1"/>
    <property type="molecule type" value="Genomic_DNA"/>
</dbReference>
<evidence type="ECO:0000256" key="3">
    <source>
        <dbReference type="PROSITE-ProRule" id="PRU00464"/>
    </source>
</evidence>
<proteinExistence type="predicted"/>
<dbReference type="PANTHER" id="PTHR42997">
    <property type="entry name" value="HIT FAMILY HYDROLASE"/>
    <property type="match status" value="1"/>
</dbReference>
<protein>
    <submittedName>
        <fullName evidence="5">HIT family protein</fullName>
    </submittedName>
</protein>
<evidence type="ECO:0000256" key="1">
    <source>
        <dbReference type="PIRSR" id="PIRSR601310-1"/>
    </source>
</evidence>
<feature type="short sequence motif" description="Histidine triad motif" evidence="2 3">
    <location>
        <begin position="93"/>
        <end position="97"/>
    </location>
</feature>
<gene>
    <name evidence="5" type="ORF">E4K67_11720</name>
</gene>
<name>A0A4Z0R8W0_9FIRM</name>
<dbReference type="Pfam" id="PF01230">
    <property type="entry name" value="HIT"/>
    <property type="match status" value="1"/>
</dbReference>
<dbReference type="AlphaFoldDB" id="A0A4Z0R8W0"/>
<dbReference type="Proteomes" id="UP000298460">
    <property type="component" value="Unassembled WGS sequence"/>
</dbReference>
<dbReference type="GO" id="GO:0003824">
    <property type="term" value="F:catalytic activity"/>
    <property type="evidence" value="ECO:0007669"/>
    <property type="project" value="InterPro"/>
</dbReference>
<dbReference type="InterPro" id="IPR052908">
    <property type="entry name" value="AP-4-A_phosphorylase"/>
</dbReference>
<organism evidence="5 6">
    <name type="scientific">Desulfosporosinus fructosivorans</name>
    <dbReference type="NCBI Taxonomy" id="2018669"/>
    <lineage>
        <taxon>Bacteria</taxon>
        <taxon>Bacillati</taxon>
        <taxon>Bacillota</taxon>
        <taxon>Clostridia</taxon>
        <taxon>Eubacteriales</taxon>
        <taxon>Desulfitobacteriaceae</taxon>
        <taxon>Desulfosporosinus</taxon>
    </lineage>
</organism>
<comment type="caution">
    <text evidence="5">The sequence shown here is derived from an EMBL/GenBank/DDBJ whole genome shotgun (WGS) entry which is preliminary data.</text>
</comment>
<dbReference type="PRINTS" id="PR00332">
    <property type="entry name" value="HISTRIAD"/>
</dbReference>
<accession>A0A4Z0R8W0</accession>
<dbReference type="OrthoDB" id="9784774at2"/>
<dbReference type="SUPFAM" id="SSF54197">
    <property type="entry name" value="HIT-like"/>
    <property type="match status" value="1"/>
</dbReference>
<dbReference type="InterPro" id="IPR001310">
    <property type="entry name" value="Histidine_triad_HIT"/>
</dbReference>